<comment type="caution">
    <text evidence="2">The sequence shown here is derived from an EMBL/GenBank/DDBJ whole genome shotgun (WGS) entry which is preliminary data.</text>
</comment>
<proteinExistence type="predicted"/>
<dbReference type="OrthoDB" id="5357220at2759"/>
<feature type="compositionally biased region" description="Basic and acidic residues" evidence="1">
    <location>
        <begin position="9"/>
        <end position="32"/>
    </location>
</feature>
<dbReference type="InterPro" id="IPR012535">
    <property type="entry name" value="Cell_div_Cdc14"/>
</dbReference>
<evidence type="ECO:0000313" key="3">
    <source>
        <dbReference type="Proteomes" id="UP000652761"/>
    </source>
</evidence>
<keyword evidence="3" id="KW-1185">Reference proteome</keyword>
<evidence type="ECO:0000313" key="2">
    <source>
        <dbReference type="EMBL" id="MQL72489.1"/>
    </source>
</evidence>
<dbReference type="PANTHER" id="PTHR34065:SF1">
    <property type="entry name" value="CELL DIVISION CONTROL PROTEIN 14"/>
    <property type="match status" value="1"/>
</dbReference>
<dbReference type="EMBL" id="NMUH01000131">
    <property type="protein sequence ID" value="MQL72489.1"/>
    <property type="molecule type" value="Genomic_DNA"/>
</dbReference>
<gene>
    <name evidence="2" type="ORF">Taro_004810</name>
</gene>
<sequence length="219" mass="24412">MEMGGEMEMGGRRQPQEMEVKEKASWTRRAEAGEASGQPPQDAAAASQNWRRMHREVTLALRSGLRDAMAEFSFLRIRGLRNLLKTLQSIAGDDAAIGIFRQSQSVPKLQGSMLFDLFQEFEACLGIGKIAEIMKDKRRDDAIRLKCGEFLLLLLGHMSGRGEPPLATVHSDLRRLLGEQCTSLIWAACQFGSTLYPKEGQMALSVQAQRILDALEHHS</sequence>
<feature type="region of interest" description="Disordered" evidence="1">
    <location>
        <begin position="1"/>
        <end position="49"/>
    </location>
</feature>
<dbReference type="PANTHER" id="PTHR34065">
    <property type="entry name" value="CELL DIVISION CONTROL PROTEIN 14"/>
    <property type="match status" value="1"/>
</dbReference>
<accession>A0A843TW21</accession>
<dbReference type="AlphaFoldDB" id="A0A843TW21"/>
<dbReference type="Proteomes" id="UP000652761">
    <property type="component" value="Unassembled WGS sequence"/>
</dbReference>
<name>A0A843TW21_COLES</name>
<organism evidence="2 3">
    <name type="scientific">Colocasia esculenta</name>
    <name type="common">Wild taro</name>
    <name type="synonym">Arum esculentum</name>
    <dbReference type="NCBI Taxonomy" id="4460"/>
    <lineage>
        <taxon>Eukaryota</taxon>
        <taxon>Viridiplantae</taxon>
        <taxon>Streptophyta</taxon>
        <taxon>Embryophyta</taxon>
        <taxon>Tracheophyta</taxon>
        <taxon>Spermatophyta</taxon>
        <taxon>Magnoliopsida</taxon>
        <taxon>Liliopsida</taxon>
        <taxon>Araceae</taxon>
        <taxon>Aroideae</taxon>
        <taxon>Colocasieae</taxon>
        <taxon>Colocasia</taxon>
    </lineage>
</organism>
<evidence type="ECO:0000256" key="1">
    <source>
        <dbReference type="SAM" id="MobiDB-lite"/>
    </source>
</evidence>
<reference evidence="2" key="1">
    <citation type="submission" date="2017-07" db="EMBL/GenBank/DDBJ databases">
        <title>Taro Niue Genome Assembly and Annotation.</title>
        <authorList>
            <person name="Atibalentja N."/>
            <person name="Keating K."/>
            <person name="Fields C.J."/>
        </authorList>
    </citation>
    <scope>NUCLEOTIDE SEQUENCE</scope>
    <source>
        <strain evidence="2">Niue_2</strain>
        <tissue evidence="2">Leaf</tissue>
    </source>
</reference>
<protein>
    <submittedName>
        <fullName evidence="2">Uncharacterized protein</fullName>
    </submittedName>
</protein>